<comment type="caution">
    <text evidence="2">Lacks conserved residue(s) required for the propagation of feature annotation.</text>
</comment>
<organism evidence="3">
    <name type="scientific">Magallana gigas</name>
    <name type="common">Pacific oyster</name>
    <name type="synonym">Crassostrea gigas</name>
    <dbReference type="NCBI Taxonomy" id="29159"/>
    <lineage>
        <taxon>Eukaryota</taxon>
        <taxon>Metazoa</taxon>
        <taxon>Spiralia</taxon>
        <taxon>Lophotrochozoa</taxon>
        <taxon>Mollusca</taxon>
        <taxon>Bivalvia</taxon>
        <taxon>Autobranchia</taxon>
        <taxon>Pteriomorphia</taxon>
        <taxon>Ostreida</taxon>
        <taxon>Ostreoidea</taxon>
        <taxon>Ostreidae</taxon>
        <taxon>Magallana</taxon>
    </lineage>
</organism>
<dbReference type="Gene3D" id="3.40.390.10">
    <property type="entry name" value="Collagenase (Catalytic Domain)"/>
    <property type="match status" value="1"/>
</dbReference>
<feature type="disulfide bond" evidence="2">
    <location>
        <begin position="464"/>
        <end position="474"/>
    </location>
</feature>
<reference evidence="3" key="1">
    <citation type="journal article" date="2012" name="Nature">
        <title>The oyster genome reveals stress adaptation and complexity of shell formation.</title>
        <authorList>
            <person name="Zhang G."/>
            <person name="Fang X."/>
            <person name="Guo X."/>
            <person name="Li L."/>
            <person name="Luo R."/>
            <person name="Xu F."/>
            <person name="Yang P."/>
            <person name="Zhang L."/>
            <person name="Wang X."/>
            <person name="Qi H."/>
            <person name="Xiong Z."/>
            <person name="Que H."/>
            <person name="Xie Y."/>
            <person name="Holland P.W."/>
            <person name="Paps J."/>
            <person name="Zhu Y."/>
            <person name="Wu F."/>
            <person name="Chen Y."/>
            <person name="Wang J."/>
            <person name="Peng C."/>
            <person name="Meng J."/>
            <person name="Yang L."/>
            <person name="Liu J."/>
            <person name="Wen B."/>
            <person name="Zhang N."/>
            <person name="Huang Z."/>
            <person name="Zhu Q."/>
            <person name="Feng Y."/>
            <person name="Mount A."/>
            <person name="Hedgecock D."/>
            <person name="Xu Z."/>
            <person name="Liu Y."/>
            <person name="Domazet-Loso T."/>
            <person name="Du Y."/>
            <person name="Sun X."/>
            <person name="Zhang S."/>
            <person name="Liu B."/>
            <person name="Cheng P."/>
            <person name="Jiang X."/>
            <person name="Li J."/>
            <person name="Fan D."/>
            <person name="Wang W."/>
            <person name="Fu W."/>
            <person name="Wang T."/>
            <person name="Wang B."/>
            <person name="Zhang J."/>
            <person name="Peng Z."/>
            <person name="Li Y."/>
            <person name="Li N."/>
            <person name="Wang J."/>
            <person name="Chen M."/>
            <person name="He Y."/>
            <person name="Tan F."/>
            <person name="Song X."/>
            <person name="Zheng Q."/>
            <person name="Huang R."/>
            <person name="Yang H."/>
            <person name="Du X."/>
            <person name="Chen L."/>
            <person name="Yang M."/>
            <person name="Gaffney P.M."/>
            <person name="Wang S."/>
            <person name="Luo L."/>
            <person name="She Z."/>
            <person name="Ming Y."/>
            <person name="Huang W."/>
            <person name="Zhang S."/>
            <person name="Huang B."/>
            <person name="Zhang Y."/>
            <person name="Qu T."/>
            <person name="Ni P."/>
            <person name="Miao G."/>
            <person name="Wang J."/>
            <person name="Wang Q."/>
            <person name="Steinberg C.E."/>
            <person name="Wang H."/>
            <person name="Li N."/>
            <person name="Qian L."/>
            <person name="Zhang G."/>
            <person name="Li Y."/>
            <person name="Yang H."/>
            <person name="Liu X."/>
            <person name="Wang J."/>
            <person name="Yin Y."/>
            <person name="Wang J."/>
        </authorList>
    </citation>
    <scope>NUCLEOTIDE SEQUENCE [LARGE SCALE GENOMIC DNA]</scope>
    <source>
        <strain evidence="3">05x7-T-G4-1.051#20</strain>
    </source>
</reference>
<name>K1QQ94_MAGGI</name>
<dbReference type="GO" id="GO:0016020">
    <property type="term" value="C:membrane"/>
    <property type="evidence" value="ECO:0007669"/>
    <property type="project" value="InterPro"/>
</dbReference>
<dbReference type="PROSITE" id="PS50026">
    <property type="entry name" value="EGF_3"/>
    <property type="match status" value="2"/>
</dbReference>
<evidence type="ECO:0000313" key="3">
    <source>
        <dbReference type="EMBL" id="EKC33349.1"/>
    </source>
</evidence>
<dbReference type="SUPFAM" id="SSF55486">
    <property type="entry name" value="Metalloproteases ('zincins'), catalytic domain"/>
    <property type="match status" value="1"/>
</dbReference>
<dbReference type="Pfam" id="PF00629">
    <property type="entry name" value="MAM"/>
    <property type="match status" value="4"/>
</dbReference>
<dbReference type="SUPFAM" id="SSF57184">
    <property type="entry name" value="Growth factor receptor domain"/>
    <property type="match status" value="1"/>
</dbReference>
<dbReference type="PROSITE" id="PS50060">
    <property type="entry name" value="MAM_2"/>
    <property type="match status" value="4"/>
</dbReference>
<dbReference type="InterPro" id="IPR000859">
    <property type="entry name" value="CUB_dom"/>
</dbReference>
<dbReference type="SUPFAM" id="SSF49854">
    <property type="entry name" value="Spermadhesin, CUB domain"/>
    <property type="match status" value="1"/>
</dbReference>
<dbReference type="InterPro" id="IPR013320">
    <property type="entry name" value="ConA-like_dom_sf"/>
</dbReference>
<gene>
    <name evidence="3" type="ORF">CGI_10025870</name>
</gene>
<dbReference type="SUPFAM" id="SSF49899">
    <property type="entry name" value="Concanavalin A-like lectins/glucanases"/>
    <property type="match status" value="4"/>
</dbReference>
<dbReference type="InterPro" id="IPR035914">
    <property type="entry name" value="Sperma_CUB_dom_sf"/>
</dbReference>
<dbReference type="InterPro" id="IPR000998">
    <property type="entry name" value="MAM_dom"/>
</dbReference>
<dbReference type="InParanoid" id="K1QQ94"/>
<dbReference type="PROSITE" id="PS01186">
    <property type="entry name" value="EGF_2"/>
    <property type="match status" value="2"/>
</dbReference>
<dbReference type="PANTHER" id="PTHR23282:SF101">
    <property type="entry name" value="MAM DOMAIN-CONTAINING PROTEIN"/>
    <property type="match status" value="1"/>
</dbReference>
<dbReference type="PROSITE" id="PS01180">
    <property type="entry name" value="CUB"/>
    <property type="match status" value="1"/>
</dbReference>
<accession>K1QQ94</accession>
<dbReference type="HOGENOM" id="CLU_286868_0_0_1"/>
<dbReference type="Gene3D" id="2.60.120.200">
    <property type="match status" value="4"/>
</dbReference>
<dbReference type="GO" id="GO:0008237">
    <property type="term" value="F:metallopeptidase activity"/>
    <property type="evidence" value="ECO:0007669"/>
    <property type="project" value="InterPro"/>
</dbReference>
<dbReference type="PRINTS" id="PR00020">
    <property type="entry name" value="MAMDOMAIN"/>
</dbReference>
<dbReference type="CDD" id="cd00041">
    <property type="entry name" value="CUB"/>
    <property type="match status" value="1"/>
</dbReference>
<dbReference type="InterPro" id="IPR051560">
    <property type="entry name" value="MAM_domain-containing"/>
</dbReference>
<dbReference type="CDD" id="cd06263">
    <property type="entry name" value="MAM"/>
    <property type="match status" value="3"/>
</dbReference>
<dbReference type="AlphaFoldDB" id="K1QQ94"/>
<dbReference type="SMART" id="SM00042">
    <property type="entry name" value="CUB"/>
    <property type="match status" value="1"/>
</dbReference>
<dbReference type="PANTHER" id="PTHR23282">
    <property type="entry name" value="APICAL ENDOSOMAL GLYCOPROTEIN PRECURSOR"/>
    <property type="match status" value="1"/>
</dbReference>
<feature type="disulfide bond" evidence="2">
    <location>
        <begin position="486"/>
        <end position="495"/>
    </location>
</feature>
<dbReference type="SMART" id="SM00137">
    <property type="entry name" value="MAM"/>
    <property type="match status" value="3"/>
</dbReference>
<dbReference type="EMBL" id="JH818914">
    <property type="protein sequence ID" value="EKC33349.1"/>
    <property type="molecule type" value="Genomic_DNA"/>
</dbReference>
<evidence type="ECO:0008006" key="4">
    <source>
        <dbReference type="Google" id="ProtNLM"/>
    </source>
</evidence>
<evidence type="ECO:0000256" key="1">
    <source>
        <dbReference type="ARBA" id="ARBA00023157"/>
    </source>
</evidence>
<dbReference type="SMART" id="SM00181">
    <property type="entry name" value="EGF"/>
    <property type="match status" value="3"/>
</dbReference>
<protein>
    <recommendedName>
        <fullName evidence="4">MAM and LDL-receptor class A domain-containing protein 1</fullName>
    </recommendedName>
</protein>
<feature type="disulfide bond" evidence="2">
    <location>
        <begin position="1032"/>
        <end position="1041"/>
    </location>
</feature>
<dbReference type="CDD" id="cd00054">
    <property type="entry name" value="EGF_CA"/>
    <property type="match status" value="1"/>
</dbReference>
<dbReference type="InterPro" id="IPR024079">
    <property type="entry name" value="MetalloPept_cat_dom_sf"/>
</dbReference>
<dbReference type="Gene3D" id="2.10.25.10">
    <property type="entry name" value="Laminin"/>
    <property type="match status" value="1"/>
</dbReference>
<keyword evidence="2" id="KW-0245">EGF-like domain</keyword>
<dbReference type="InterPro" id="IPR009030">
    <property type="entry name" value="Growth_fac_rcpt_cys_sf"/>
</dbReference>
<sequence>MKLNLRLAKAESLVRPVYSIHTLFERVKYDSGEDPSHLGRMGLIRPAVVLLLLLIVLCIAGHAVDTHNGRVMGKREARIVLNELRKRHASHVLKRSADSEIEEEADINIAMIDRELERFEDTLRSNEDKGANQHEAESGEKLIQEALKGNVDPNSDVVNLLESMFVDEGSRHNQHNGGRKRNFVKSATLWTDNIIPYTIDSSLSRSQRNVDVINKAIQQFTDYTCLKWVPYGSAEANKLSHSTYIEFFSGSSNGQPTIEFKDRRLDFLADSATGLMFYDIQDIVDAYNCTETCRGADGNTPLKQCQNGGFVLHTCNCHCPDGLTGDLCQFVHTDPECGPGIIDLADGESRTITSPNFNNGGPYPTGKECVWLVKVMPGKFVKMTIEEMDLTTAGSACDHWLEIQYNLIGQTGPRRCGNVRKETYVTALHGNPTLMLLKFDSAFASTATAGKGFNLTVSSMGGGCRAMPCMYGKCTEVGSDDYTCSCESGFSGKHCDTYSGSSYSLCNDELKPGSTKSSGTGPSGAKTGSRYLYVETSSPVPSGALFQFESPYFLGGPRCMSFWYHMYGSDMGTLSVSRNGTQLWTKTGDQGNTWHWVQMNVGTSSQTFKVTLEAVKGKGYKSDIAIDDVTLTSGMCTGITPSPATQNPTTRSPVTSFQTTLYPVTSFPTQFPTTQTSSPPVVDQDLHCTFETGTSCFLNNSNNDDFDWQIQRGQTPSRGTGPSSAYEGQLYSYIEASGKRKDDVAILESQYGITTTTFCLSFAYHMYGTKIGSLRVEIESPNGDQILFSKQYAQGNKWIVTSVDVPPSNGKIRFIGVRGKGFCGDIAIDDIHFVNGSCNTAPFTTTPMPSTLPLSCTFETGTECFLKDAGSDDFDWTVRSGKTPSSKTGPSTAAEGIKYTYFEASQKKPGVRATLEGIVQMPKDGDMCLSFNYHMYGETVDSLEVLFQDMSYFHEVGNKGNQWNKAEFTLFNLDSTVAPKIQFTATRGSNYKSDIAIDNVQLTEGECDCTSNPCGPNSLCVQETSTTYRCDCRTGFTGVLCDVVLGQANCTFEKGEDCFLENSTLDDFDWHRKSGRTSSSKTGPGSAKQGSWYAYIEASGRRPGQKAVFVSKYMFESGLMKVMSHKGDAPSR</sequence>
<dbReference type="Pfam" id="PF00431">
    <property type="entry name" value="CUB"/>
    <property type="match status" value="1"/>
</dbReference>
<proteinExistence type="predicted"/>
<dbReference type="PROSITE" id="PS00022">
    <property type="entry name" value="EGF_1"/>
    <property type="match status" value="2"/>
</dbReference>
<evidence type="ECO:0000256" key="2">
    <source>
        <dbReference type="PROSITE-ProRule" id="PRU00076"/>
    </source>
</evidence>
<dbReference type="Gene3D" id="2.60.120.290">
    <property type="entry name" value="Spermadhesin, CUB domain"/>
    <property type="match status" value="1"/>
</dbReference>
<keyword evidence="1 2" id="KW-1015">Disulfide bond</keyword>
<dbReference type="InterPro" id="IPR000742">
    <property type="entry name" value="EGF"/>
</dbReference>